<dbReference type="RefSeq" id="WP_379556296.1">
    <property type="nucleotide sequence ID" value="NZ_JBHUKO010000002.1"/>
</dbReference>
<feature type="region of interest" description="Disordered" evidence="1">
    <location>
        <begin position="23"/>
        <end position="53"/>
    </location>
</feature>
<dbReference type="EMBL" id="JBHLWK010000013">
    <property type="protein sequence ID" value="MFC0204914.1"/>
    <property type="molecule type" value="Genomic_DNA"/>
</dbReference>
<proteinExistence type="predicted"/>
<protein>
    <recommendedName>
        <fullName evidence="4">Lipoprotein</fullName>
    </recommendedName>
</protein>
<evidence type="ECO:0000256" key="1">
    <source>
        <dbReference type="SAM" id="MobiDB-lite"/>
    </source>
</evidence>
<sequence length="159" mass="16705">MRLLVVPLVLGAMLGGCTVIPPADPSRMPPAERPDTPPQPSAPPPFYPPPPAAPKQAPLAYAALGQTVRVEGPLVTPLEVLEDSRCPMNARCVWAGQVRLRVRIESGRGGVLELTSGKPATVADGTLELVDVRPDKMAGSGNAVDPSAYRFGLRFSGGY</sequence>
<reference evidence="2 3" key="1">
    <citation type="submission" date="2024-09" db="EMBL/GenBank/DDBJ databases">
        <authorList>
            <person name="Sun Q."/>
            <person name="Mori K."/>
        </authorList>
    </citation>
    <scope>NUCLEOTIDE SEQUENCE [LARGE SCALE GENOMIC DNA]</scope>
    <source>
        <strain evidence="2 3">CCM 7706</strain>
    </source>
</reference>
<evidence type="ECO:0008006" key="4">
    <source>
        <dbReference type="Google" id="ProtNLM"/>
    </source>
</evidence>
<comment type="caution">
    <text evidence="2">The sequence shown here is derived from an EMBL/GenBank/DDBJ whole genome shotgun (WGS) entry which is preliminary data.</text>
</comment>
<evidence type="ECO:0000313" key="2">
    <source>
        <dbReference type="EMBL" id="MFC0204914.1"/>
    </source>
</evidence>
<keyword evidence="3" id="KW-1185">Reference proteome</keyword>
<evidence type="ECO:0000313" key="3">
    <source>
        <dbReference type="Proteomes" id="UP001589798"/>
    </source>
</evidence>
<organism evidence="2 3">
    <name type="scientific">Novosphingobium soli</name>
    <dbReference type="NCBI Taxonomy" id="574956"/>
    <lineage>
        <taxon>Bacteria</taxon>
        <taxon>Pseudomonadati</taxon>
        <taxon>Pseudomonadota</taxon>
        <taxon>Alphaproteobacteria</taxon>
        <taxon>Sphingomonadales</taxon>
        <taxon>Sphingomonadaceae</taxon>
        <taxon>Novosphingobium</taxon>
    </lineage>
</organism>
<feature type="compositionally biased region" description="Pro residues" evidence="1">
    <location>
        <begin position="36"/>
        <end position="53"/>
    </location>
</feature>
<accession>A0ABV6CW17</accession>
<dbReference type="PROSITE" id="PS51257">
    <property type="entry name" value="PROKAR_LIPOPROTEIN"/>
    <property type="match status" value="1"/>
</dbReference>
<gene>
    <name evidence="2" type="ORF">ACFFJC_11585</name>
</gene>
<dbReference type="Proteomes" id="UP001589798">
    <property type="component" value="Unassembled WGS sequence"/>
</dbReference>
<name>A0ABV6CW17_9SPHN</name>